<evidence type="ECO:0000259" key="5">
    <source>
        <dbReference type="SMART" id="SM00737"/>
    </source>
</evidence>
<sequence>MAVLRVVLLTALLATALADDATFVNCSDSDAEVCQVSAVRITPCRNPGKSCTLKKGTDATISFDFTPNFSASNLKTFVYWDSGTADLPFVGFGSDNACTYTTCPSVAGQAQTLNYSLHLHKKLPSGKFKLKWKVWDDDQKLQSFCCFTTDIKLNK</sequence>
<dbReference type="SUPFAM" id="SSF81296">
    <property type="entry name" value="E set domains"/>
    <property type="match status" value="1"/>
</dbReference>
<evidence type="ECO:0000313" key="6">
    <source>
        <dbReference type="EMBL" id="CAH1636723.1"/>
    </source>
</evidence>
<gene>
    <name evidence="6" type="ORF">SPLIT_LOCUS2085</name>
</gene>
<dbReference type="Pfam" id="PF02221">
    <property type="entry name" value="E1_DerP2_DerF2"/>
    <property type="match status" value="1"/>
</dbReference>
<comment type="subcellular location">
    <subcellularLocation>
        <location evidence="1">Secreted</location>
    </subcellularLocation>
</comment>
<feature type="chain" id="PRO_5040249591" description="MD-2-related lipid-recognition domain-containing protein" evidence="4">
    <location>
        <begin position="19"/>
        <end position="155"/>
    </location>
</feature>
<feature type="domain" description="MD-2-related lipid-recognition" evidence="5">
    <location>
        <begin position="23"/>
        <end position="151"/>
    </location>
</feature>
<name>A0A9P0HWK6_SPOLI</name>
<comment type="similarity">
    <text evidence="2">Belongs to the NPC2 family.</text>
</comment>
<dbReference type="Proteomes" id="UP001153321">
    <property type="component" value="Chromosome 14"/>
</dbReference>
<dbReference type="EMBL" id="LR824545">
    <property type="protein sequence ID" value="CAH1636723.1"/>
    <property type="molecule type" value="Genomic_DNA"/>
</dbReference>
<dbReference type="GO" id="GO:0032934">
    <property type="term" value="F:sterol binding"/>
    <property type="evidence" value="ECO:0007669"/>
    <property type="project" value="InterPro"/>
</dbReference>
<proteinExistence type="inferred from homology"/>
<dbReference type="PANTHER" id="PTHR11306">
    <property type="entry name" value="NIEMANN PICK TYPE C2 PROTEIN NPC2-RELATED"/>
    <property type="match status" value="1"/>
</dbReference>
<keyword evidence="7" id="KW-1185">Reference proteome</keyword>
<dbReference type="InterPro" id="IPR014756">
    <property type="entry name" value="Ig_E-set"/>
</dbReference>
<evidence type="ECO:0000256" key="1">
    <source>
        <dbReference type="ARBA" id="ARBA00004613"/>
    </source>
</evidence>
<evidence type="ECO:0000256" key="4">
    <source>
        <dbReference type="SAM" id="SignalP"/>
    </source>
</evidence>
<feature type="signal peptide" evidence="4">
    <location>
        <begin position="1"/>
        <end position="18"/>
    </location>
</feature>
<evidence type="ECO:0000313" key="7">
    <source>
        <dbReference type="Proteomes" id="UP001153321"/>
    </source>
</evidence>
<protein>
    <recommendedName>
        <fullName evidence="5">MD-2-related lipid-recognition domain-containing protein</fullName>
    </recommendedName>
</protein>
<dbReference type="PANTHER" id="PTHR11306:SF55">
    <property type="entry name" value="GEO08227P1-RELATED"/>
    <property type="match status" value="1"/>
</dbReference>
<dbReference type="AlphaFoldDB" id="A0A9P0HWK6"/>
<organism evidence="6 7">
    <name type="scientific">Spodoptera littoralis</name>
    <name type="common">Egyptian cotton leafworm</name>
    <dbReference type="NCBI Taxonomy" id="7109"/>
    <lineage>
        <taxon>Eukaryota</taxon>
        <taxon>Metazoa</taxon>
        <taxon>Ecdysozoa</taxon>
        <taxon>Arthropoda</taxon>
        <taxon>Hexapoda</taxon>
        <taxon>Insecta</taxon>
        <taxon>Pterygota</taxon>
        <taxon>Neoptera</taxon>
        <taxon>Endopterygota</taxon>
        <taxon>Lepidoptera</taxon>
        <taxon>Glossata</taxon>
        <taxon>Ditrysia</taxon>
        <taxon>Noctuoidea</taxon>
        <taxon>Noctuidae</taxon>
        <taxon>Amphipyrinae</taxon>
        <taxon>Spodoptera</taxon>
    </lineage>
</organism>
<dbReference type="InterPro" id="IPR039670">
    <property type="entry name" value="NPC2-like"/>
</dbReference>
<dbReference type="GO" id="GO:0005576">
    <property type="term" value="C:extracellular region"/>
    <property type="evidence" value="ECO:0007669"/>
    <property type="project" value="UniProtKB-SubCell"/>
</dbReference>
<dbReference type="FunFam" id="2.60.40.770:FF:000001">
    <property type="entry name" value="NPC intracellular cholesterol transporter 2"/>
    <property type="match status" value="1"/>
</dbReference>
<accession>A0A9P0HWK6</accession>
<keyword evidence="4" id="KW-0732">Signal</keyword>
<keyword evidence="3" id="KW-0964">Secreted</keyword>
<dbReference type="Gene3D" id="2.60.40.770">
    <property type="match status" value="1"/>
</dbReference>
<evidence type="ECO:0000256" key="3">
    <source>
        <dbReference type="ARBA" id="ARBA00022525"/>
    </source>
</evidence>
<dbReference type="GO" id="GO:0015918">
    <property type="term" value="P:sterol transport"/>
    <property type="evidence" value="ECO:0007669"/>
    <property type="project" value="InterPro"/>
</dbReference>
<reference evidence="6" key="1">
    <citation type="submission" date="2022-02" db="EMBL/GenBank/DDBJ databases">
        <authorList>
            <person name="King R."/>
        </authorList>
    </citation>
    <scope>NUCLEOTIDE SEQUENCE</scope>
</reference>
<dbReference type="SMART" id="SM00737">
    <property type="entry name" value="ML"/>
    <property type="match status" value="1"/>
</dbReference>
<evidence type="ECO:0000256" key="2">
    <source>
        <dbReference type="ARBA" id="ARBA00006370"/>
    </source>
</evidence>
<dbReference type="InterPro" id="IPR003172">
    <property type="entry name" value="ML_dom"/>
</dbReference>